<gene>
    <name evidence="1" type="ORF">AK812_SmicGene31739</name>
</gene>
<accession>A0A1Q9CVW8</accession>
<dbReference type="Proteomes" id="UP000186817">
    <property type="component" value="Unassembled WGS sequence"/>
</dbReference>
<sequence length="128" mass="14256">MAAIPFPKWALLYEHIQAGVMCAKAAAELDLLRDNFDMKEEWNNTIASAELWAMLPMLPPRGGIDVIVLSEFCAVLVCRVPFDATVEDVKAGDMVANDEAAVDSRHLLYDRSYRDDADELSKPLDSKL</sequence>
<comment type="caution">
    <text evidence="1">The sequence shown here is derived from an EMBL/GenBank/DDBJ whole genome shotgun (WGS) entry which is preliminary data.</text>
</comment>
<dbReference type="OrthoDB" id="406642at2759"/>
<dbReference type="EMBL" id="LSRX01000882">
    <property type="protein sequence ID" value="OLP87074.1"/>
    <property type="molecule type" value="Genomic_DNA"/>
</dbReference>
<dbReference type="AlphaFoldDB" id="A0A1Q9CVW8"/>
<name>A0A1Q9CVW8_SYMMI</name>
<reference evidence="1 2" key="1">
    <citation type="submission" date="2016-02" db="EMBL/GenBank/DDBJ databases">
        <title>Genome analysis of coral dinoflagellate symbionts highlights evolutionary adaptations to a symbiotic lifestyle.</title>
        <authorList>
            <person name="Aranda M."/>
            <person name="Li Y."/>
            <person name="Liew Y.J."/>
            <person name="Baumgarten S."/>
            <person name="Simakov O."/>
            <person name="Wilson M."/>
            <person name="Piel J."/>
            <person name="Ashoor H."/>
            <person name="Bougouffa S."/>
            <person name="Bajic V.B."/>
            <person name="Ryu T."/>
            <person name="Ravasi T."/>
            <person name="Bayer T."/>
            <person name="Micklem G."/>
            <person name="Kim H."/>
            <person name="Bhak J."/>
            <person name="Lajeunesse T.C."/>
            <person name="Voolstra C.R."/>
        </authorList>
    </citation>
    <scope>NUCLEOTIDE SEQUENCE [LARGE SCALE GENOMIC DNA]</scope>
    <source>
        <strain evidence="1 2">CCMP2467</strain>
    </source>
</reference>
<proteinExistence type="predicted"/>
<organism evidence="1 2">
    <name type="scientific">Symbiodinium microadriaticum</name>
    <name type="common">Dinoflagellate</name>
    <name type="synonym">Zooxanthella microadriatica</name>
    <dbReference type="NCBI Taxonomy" id="2951"/>
    <lineage>
        <taxon>Eukaryota</taxon>
        <taxon>Sar</taxon>
        <taxon>Alveolata</taxon>
        <taxon>Dinophyceae</taxon>
        <taxon>Suessiales</taxon>
        <taxon>Symbiodiniaceae</taxon>
        <taxon>Symbiodinium</taxon>
    </lineage>
</organism>
<protein>
    <submittedName>
        <fullName evidence="1">Uncharacterized protein</fullName>
    </submittedName>
</protein>
<keyword evidence="2" id="KW-1185">Reference proteome</keyword>
<evidence type="ECO:0000313" key="1">
    <source>
        <dbReference type="EMBL" id="OLP87074.1"/>
    </source>
</evidence>
<evidence type="ECO:0000313" key="2">
    <source>
        <dbReference type="Proteomes" id="UP000186817"/>
    </source>
</evidence>